<dbReference type="PANTHER" id="PTHR31794:SF4">
    <property type="entry name" value="AUXIN EFFLUX TRANSPORTER FAMILY PROTEIN (EUROFUNG)"/>
    <property type="match status" value="1"/>
</dbReference>
<evidence type="ECO:0000256" key="3">
    <source>
        <dbReference type="ARBA" id="ARBA00022989"/>
    </source>
</evidence>
<dbReference type="EMBL" id="JAUKUD010000004">
    <property type="protein sequence ID" value="KAK0745714.1"/>
    <property type="molecule type" value="Genomic_DNA"/>
</dbReference>
<reference evidence="7" key="1">
    <citation type="submission" date="2023-06" db="EMBL/GenBank/DDBJ databases">
        <title>Genome-scale phylogeny and comparative genomics of the fungal order Sordariales.</title>
        <authorList>
            <consortium name="Lawrence Berkeley National Laboratory"/>
            <person name="Hensen N."/>
            <person name="Bonometti L."/>
            <person name="Westerberg I."/>
            <person name="Brannstrom I.O."/>
            <person name="Guillou S."/>
            <person name="Cros-Aarteil S."/>
            <person name="Calhoun S."/>
            <person name="Haridas S."/>
            <person name="Kuo A."/>
            <person name="Mondo S."/>
            <person name="Pangilinan J."/>
            <person name="Riley R."/>
            <person name="LaButti K."/>
            <person name="Andreopoulos B."/>
            <person name="Lipzen A."/>
            <person name="Chen C."/>
            <person name="Yanf M."/>
            <person name="Daum C."/>
            <person name="Ng V."/>
            <person name="Clum A."/>
            <person name="Steindorff A."/>
            <person name="Ohm R."/>
            <person name="Martin F."/>
            <person name="Silar P."/>
            <person name="Natvig D."/>
            <person name="Lalanne C."/>
            <person name="Gautier V."/>
            <person name="Ament-velasquez S.L."/>
            <person name="Kruys A."/>
            <person name="Hutchinson M.I."/>
            <person name="Powell A.J."/>
            <person name="Barry K."/>
            <person name="Miller A.N."/>
            <person name="Grigoriev I.V."/>
            <person name="Debuchy R."/>
            <person name="Gladieux P."/>
            <person name="Thoren M.H."/>
            <person name="Johannesson H."/>
        </authorList>
    </citation>
    <scope>NUCLEOTIDE SEQUENCE</scope>
    <source>
        <strain evidence="7">SMH3187-1</strain>
    </source>
</reference>
<proteinExistence type="predicted"/>
<protein>
    <submittedName>
        <fullName evidence="7">Auxin efflux carrier</fullName>
    </submittedName>
</protein>
<evidence type="ECO:0000256" key="1">
    <source>
        <dbReference type="ARBA" id="ARBA00004141"/>
    </source>
</evidence>
<keyword evidence="4 6" id="KW-0472">Membrane</keyword>
<dbReference type="PANTHER" id="PTHR31794">
    <property type="entry name" value="AUXIN EFFLUX TRANSPORTER FAMILY PROTEIN (EUROFUNG)"/>
    <property type="match status" value="1"/>
</dbReference>
<keyword evidence="2 6" id="KW-0812">Transmembrane</keyword>
<dbReference type="Proteomes" id="UP001172155">
    <property type="component" value="Unassembled WGS sequence"/>
</dbReference>
<evidence type="ECO:0000256" key="2">
    <source>
        <dbReference type="ARBA" id="ARBA00022692"/>
    </source>
</evidence>
<comment type="caution">
    <text evidence="7">The sequence shown here is derived from an EMBL/GenBank/DDBJ whole genome shotgun (WGS) entry which is preliminary data.</text>
</comment>
<dbReference type="Pfam" id="PF03547">
    <property type="entry name" value="Mem_trans"/>
    <property type="match status" value="1"/>
</dbReference>
<feature type="transmembrane region" description="Helical" evidence="6">
    <location>
        <begin position="369"/>
        <end position="390"/>
    </location>
</feature>
<dbReference type="AlphaFoldDB" id="A0AA40EUB6"/>
<feature type="transmembrane region" description="Helical" evidence="6">
    <location>
        <begin position="257"/>
        <end position="277"/>
    </location>
</feature>
<sequence length="432" mass="45891">MASDMVVAFLAALQASASVLLTIWYGVLAAQARFLDSNAAKQLSRLGVSMLLPALLMTNIGSQLEPSTLTRYVPILIWALAYNLASLAVGIVCTRAFALPKWVTPAIAFNNTTSLPLLLIQALGSTGAITQLLGPDAGPDAISAAVDRARSYLLVSSIIGNSFTFGFGGELLGAHDEDPRDEFEQTLRDGSSSDEETDADAEGIPDEESSLLPVAVTRCRKRVSRSGYSAAIKVWNVLPGWAQTVTARVARFVSPPVFGAAVGAVIGLVPALNRVFFNDPEDGGIFKAWLTSSVKNLGEMFVTLQVIVVGVKLAVGMRGTSRGGETTGRLPAASVLLVLGMRFVVWPVVSIAVISTLVAKTDLLGDDPLLWFTMMLMPTGPSAMKLTALAEATHAEDEEKMAITKFLSLSYALSPLITPTIMLSLKACKNWM</sequence>
<evidence type="ECO:0000313" key="7">
    <source>
        <dbReference type="EMBL" id="KAK0745714.1"/>
    </source>
</evidence>
<feature type="transmembrane region" description="Helical" evidence="6">
    <location>
        <begin position="6"/>
        <end position="30"/>
    </location>
</feature>
<organism evidence="7 8">
    <name type="scientific">Schizothecium vesticola</name>
    <dbReference type="NCBI Taxonomy" id="314040"/>
    <lineage>
        <taxon>Eukaryota</taxon>
        <taxon>Fungi</taxon>
        <taxon>Dikarya</taxon>
        <taxon>Ascomycota</taxon>
        <taxon>Pezizomycotina</taxon>
        <taxon>Sordariomycetes</taxon>
        <taxon>Sordariomycetidae</taxon>
        <taxon>Sordariales</taxon>
        <taxon>Schizotheciaceae</taxon>
        <taxon>Schizothecium</taxon>
    </lineage>
</organism>
<name>A0AA40EUB6_9PEZI</name>
<accession>A0AA40EUB6</accession>
<evidence type="ECO:0000256" key="6">
    <source>
        <dbReference type="SAM" id="Phobius"/>
    </source>
</evidence>
<feature type="transmembrane region" description="Helical" evidence="6">
    <location>
        <begin position="335"/>
        <end position="357"/>
    </location>
</feature>
<feature type="transmembrane region" description="Helical" evidence="6">
    <location>
        <begin position="72"/>
        <end position="93"/>
    </location>
</feature>
<keyword evidence="8" id="KW-1185">Reference proteome</keyword>
<feature type="transmembrane region" description="Helical" evidence="6">
    <location>
        <begin position="297"/>
        <end position="315"/>
    </location>
</feature>
<feature type="transmembrane region" description="Helical" evidence="6">
    <location>
        <begin position="402"/>
        <end position="425"/>
    </location>
</feature>
<comment type="subcellular location">
    <subcellularLocation>
        <location evidence="1">Membrane</location>
        <topology evidence="1">Multi-pass membrane protein</topology>
    </subcellularLocation>
</comment>
<dbReference type="GO" id="GO:0016020">
    <property type="term" value="C:membrane"/>
    <property type="evidence" value="ECO:0007669"/>
    <property type="project" value="UniProtKB-SubCell"/>
</dbReference>
<evidence type="ECO:0000256" key="5">
    <source>
        <dbReference type="SAM" id="MobiDB-lite"/>
    </source>
</evidence>
<keyword evidence="3 6" id="KW-1133">Transmembrane helix</keyword>
<dbReference type="GO" id="GO:0055085">
    <property type="term" value="P:transmembrane transport"/>
    <property type="evidence" value="ECO:0007669"/>
    <property type="project" value="InterPro"/>
</dbReference>
<feature type="region of interest" description="Disordered" evidence="5">
    <location>
        <begin position="179"/>
        <end position="204"/>
    </location>
</feature>
<dbReference type="GO" id="GO:0005783">
    <property type="term" value="C:endoplasmic reticulum"/>
    <property type="evidence" value="ECO:0007669"/>
    <property type="project" value="TreeGrafter"/>
</dbReference>
<gene>
    <name evidence="7" type="ORF">B0T18DRAFT_327186</name>
</gene>
<dbReference type="InterPro" id="IPR004776">
    <property type="entry name" value="Mem_transp_PIN-like"/>
</dbReference>
<feature type="compositionally biased region" description="Acidic residues" evidence="5">
    <location>
        <begin position="192"/>
        <end position="204"/>
    </location>
</feature>
<evidence type="ECO:0000256" key="4">
    <source>
        <dbReference type="ARBA" id="ARBA00023136"/>
    </source>
</evidence>
<evidence type="ECO:0000313" key="8">
    <source>
        <dbReference type="Proteomes" id="UP001172155"/>
    </source>
</evidence>